<evidence type="ECO:0000256" key="2">
    <source>
        <dbReference type="SAM" id="SignalP"/>
    </source>
</evidence>
<dbReference type="EMBL" id="CP023344">
    <property type="protein sequence ID" value="ATC62929.1"/>
    <property type="molecule type" value="Genomic_DNA"/>
</dbReference>
<dbReference type="AlphaFoldDB" id="A0A290Q2P9"/>
<accession>A0A290Q2P9</accession>
<evidence type="ECO:0000313" key="4">
    <source>
        <dbReference type="Proteomes" id="UP000217265"/>
    </source>
</evidence>
<dbReference type="KEGG" id="vbh:CMV30_02545"/>
<keyword evidence="4" id="KW-1185">Reference proteome</keyword>
<evidence type="ECO:0000256" key="1">
    <source>
        <dbReference type="SAM" id="MobiDB-lite"/>
    </source>
</evidence>
<proteinExistence type="predicted"/>
<feature type="signal peptide" evidence="2">
    <location>
        <begin position="1"/>
        <end position="26"/>
    </location>
</feature>
<feature type="chain" id="PRO_5013284768" description="Low-complexity protein" evidence="2">
    <location>
        <begin position="27"/>
        <end position="111"/>
    </location>
</feature>
<sequence>MNNSTKTFLACAAIAGLYAGAITVKASPANDSAAGTKIQKTADAKEKSGCNSKDGCKAKESCKGTHDCKGKNDCKGHGGCKSGDNGCKGKNSCKGKGGCSTAKKPEGAKAS</sequence>
<protein>
    <recommendedName>
        <fullName evidence="5">Low-complexity protein</fullName>
    </recommendedName>
</protein>
<feature type="compositionally biased region" description="Basic and acidic residues" evidence="1">
    <location>
        <begin position="46"/>
        <end position="76"/>
    </location>
</feature>
<reference evidence="3 4" key="1">
    <citation type="submission" date="2017-09" db="EMBL/GenBank/DDBJ databases">
        <title>Complete genome sequence of Verrucomicrobial strain HZ-65, isolated from freshwater.</title>
        <authorList>
            <person name="Choi A."/>
        </authorList>
    </citation>
    <scope>NUCLEOTIDE SEQUENCE [LARGE SCALE GENOMIC DNA]</scope>
    <source>
        <strain evidence="3 4">HZ-65</strain>
    </source>
</reference>
<gene>
    <name evidence="3" type="ORF">CMV30_02545</name>
</gene>
<name>A0A290Q2P9_9BACT</name>
<evidence type="ECO:0000313" key="3">
    <source>
        <dbReference type="EMBL" id="ATC62929.1"/>
    </source>
</evidence>
<feature type="region of interest" description="Disordered" evidence="1">
    <location>
        <begin position="46"/>
        <end position="111"/>
    </location>
</feature>
<dbReference type="RefSeq" id="WP_096054564.1">
    <property type="nucleotide sequence ID" value="NZ_CP023344.1"/>
</dbReference>
<keyword evidence="2" id="KW-0732">Signal</keyword>
<dbReference type="Proteomes" id="UP000217265">
    <property type="component" value="Chromosome"/>
</dbReference>
<evidence type="ECO:0008006" key="5">
    <source>
        <dbReference type="Google" id="ProtNLM"/>
    </source>
</evidence>
<organism evidence="3 4">
    <name type="scientific">Nibricoccus aquaticus</name>
    <dbReference type="NCBI Taxonomy" id="2576891"/>
    <lineage>
        <taxon>Bacteria</taxon>
        <taxon>Pseudomonadati</taxon>
        <taxon>Verrucomicrobiota</taxon>
        <taxon>Opitutia</taxon>
        <taxon>Opitutales</taxon>
        <taxon>Opitutaceae</taxon>
        <taxon>Nibricoccus</taxon>
    </lineage>
</organism>